<protein>
    <recommendedName>
        <fullName evidence="1">protein-tyrosine-phosphatase</fullName>
        <ecNumber evidence="1">3.1.3.48</ecNumber>
    </recommendedName>
</protein>
<dbReference type="GO" id="GO:0050868">
    <property type="term" value="P:negative regulation of T cell activation"/>
    <property type="evidence" value="ECO:0007669"/>
    <property type="project" value="TreeGrafter"/>
</dbReference>
<evidence type="ECO:0000256" key="3">
    <source>
        <dbReference type="ARBA" id="ARBA00022912"/>
    </source>
</evidence>
<dbReference type="GO" id="GO:0004726">
    <property type="term" value="F:non-membrane spanning protein tyrosine phosphatase activity"/>
    <property type="evidence" value="ECO:0007669"/>
    <property type="project" value="InterPro"/>
</dbReference>
<dbReference type="Proteomes" id="UP000515208">
    <property type="component" value="Unplaced"/>
</dbReference>
<dbReference type="PANTHER" id="PTHR45983:SF1">
    <property type="entry name" value="TYROSINE-PROTEIN PHOSPHATASE NON-RECEPTOR TYPE 22"/>
    <property type="match status" value="1"/>
</dbReference>
<feature type="domain" description="Tyrosine-protein phosphatase" evidence="5">
    <location>
        <begin position="1"/>
        <end position="65"/>
    </location>
</feature>
<dbReference type="GO" id="GO:0005634">
    <property type="term" value="C:nucleus"/>
    <property type="evidence" value="ECO:0007669"/>
    <property type="project" value="TreeGrafter"/>
</dbReference>
<evidence type="ECO:0000313" key="6">
    <source>
        <dbReference type="Proteomes" id="UP000515208"/>
    </source>
</evidence>
<keyword evidence="4" id="KW-1133">Transmembrane helix</keyword>
<dbReference type="Pfam" id="PF00102">
    <property type="entry name" value="Y_phosphatase"/>
    <property type="match status" value="1"/>
</dbReference>
<dbReference type="PROSITE" id="PS50055">
    <property type="entry name" value="TYR_PHOSPHATASE_PTP"/>
    <property type="match status" value="1"/>
</dbReference>
<dbReference type="SUPFAM" id="SSF52799">
    <property type="entry name" value="(Phosphotyrosine protein) phosphatases II"/>
    <property type="match status" value="1"/>
</dbReference>
<dbReference type="InterPro" id="IPR000242">
    <property type="entry name" value="PTP_cat"/>
</dbReference>
<keyword evidence="3" id="KW-0904">Protein phosphatase</keyword>
<keyword evidence="4" id="KW-0472">Membrane</keyword>
<dbReference type="GeneID" id="105005261"/>
<sequence length="106" mass="12118">MITSDEDSSYINANFIKGVYGPKTYIATQGPLPTTVLDFWRMIWEYSILIIVMACMEFEMGKVSCCLVNLKEKRKRRGKLGSRIFLNCDLVDIYAHLPSLQFGNAK</sequence>
<dbReference type="Gene3D" id="3.90.190.10">
    <property type="entry name" value="Protein tyrosine phosphatase superfamily"/>
    <property type="match status" value="1"/>
</dbReference>
<organism evidence="6 7">
    <name type="scientific">Bison bison bison</name>
    <name type="common">North American plains bison</name>
    <dbReference type="NCBI Taxonomy" id="43346"/>
    <lineage>
        <taxon>Eukaryota</taxon>
        <taxon>Metazoa</taxon>
        <taxon>Chordata</taxon>
        <taxon>Craniata</taxon>
        <taxon>Vertebrata</taxon>
        <taxon>Euteleostomi</taxon>
        <taxon>Mammalia</taxon>
        <taxon>Eutheria</taxon>
        <taxon>Laurasiatheria</taxon>
        <taxon>Artiodactyla</taxon>
        <taxon>Ruminantia</taxon>
        <taxon>Pecora</taxon>
        <taxon>Bovidae</taxon>
        <taxon>Bovinae</taxon>
        <taxon>Bison</taxon>
    </lineage>
</organism>
<name>A0A6P3JA89_BISBB</name>
<dbReference type="GO" id="GO:0005737">
    <property type="term" value="C:cytoplasm"/>
    <property type="evidence" value="ECO:0007669"/>
    <property type="project" value="TreeGrafter"/>
</dbReference>
<evidence type="ECO:0000256" key="2">
    <source>
        <dbReference type="ARBA" id="ARBA00022801"/>
    </source>
</evidence>
<keyword evidence="2" id="KW-0378">Hydrolase</keyword>
<evidence type="ECO:0000313" key="7">
    <source>
        <dbReference type="RefSeq" id="XP_010861544.1"/>
    </source>
</evidence>
<dbReference type="AlphaFoldDB" id="A0A6P3JA89"/>
<evidence type="ECO:0000256" key="4">
    <source>
        <dbReference type="SAM" id="Phobius"/>
    </source>
</evidence>
<keyword evidence="4" id="KW-0812">Transmembrane</keyword>
<accession>A0A6P3JA89</accession>
<dbReference type="PRINTS" id="PR00700">
    <property type="entry name" value="PRTYPHPHTASE"/>
</dbReference>
<dbReference type="InterPro" id="IPR047170">
    <property type="entry name" value="PTN12/18/22"/>
</dbReference>
<dbReference type="PANTHER" id="PTHR45983">
    <property type="entry name" value="TYROSINE PHOSPHATSE N18, PUTATIVE-RELATED"/>
    <property type="match status" value="1"/>
</dbReference>
<gene>
    <name evidence="7" type="primary">LOC105005261</name>
</gene>
<feature type="transmembrane region" description="Helical" evidence="4">
    <location>
        <begin position="46"/>
        <end position="70"/>
    </location>
</feature>
<dbReference type="KEGG" id="bbis:105005261"/>
<reference evidence="7" key="1">
    <citation type="submission" date="2025-08" db="UniProtKB">
        <authorList>
            <consortium name="RefSeq"/>
        </authorList>
    </citation>
    <scope>IDENTIFICATION</scope>
    <source>
        <tissue evidence="7">Blood</tissue>
    </source>
</reference>
<dbReference type="InterPro" id="IPR029021">
    <property type="entry name" value="Prot-tyrosine_phosphatase-like"/>
</dbReference>
<dbReference type="GO" id="GO:0050852">
    <property type="term" value="P:T cell receptor signaling pathway"/>
    <property type="evidence" value="ECO:0007669"/>
    <property type="project" value="TreeGrafter"/>
</dbReference>
<evidence type="ECO:0000256" key="1">
    <source>
        <dbReference type="ARBA" id="ARBA00013064"/>
    </source>
</evidence>
<dbReference type="RefSeq" id="XP_010861544.1">
    <property type="nucleotide sequence ID" value="XM_010863242.1"/>
</dbReference>
<proteinExistence type="predicted"/>
<dbReference type="EC" id="3.1.3.48" evidence="1"/>
<evidence type="ECO:0000259" key="5">
    <source>
        <dbReference type="PROSITE" id="PS50055"/>
    </source>
</evidence>
<keyword evidence="6" id="KW-1185">Reference proteome</keyword>